<accession>A0ACC3N061</accession>
<dbReference type="Proteomes" id="UP001281147">
    <property type="component" value="Unassembled WGS sequence"/>
</dbReference>
<evidence type="ECO:0000313" key="2">
    <source>
        <dbReference type="Proteomes" id="UP001281147"/>
    </source>
</evidence>
<keyword evidence="2" id="KW-1185">Reference proteome</keyword>
<evidence type="ECO:0000313" key="1">
    <source>
        <dbReference type="EMBL" id="KAK3707371.1"/>
    </source>
</evidence>
<dbReference type="EMBL" id="JAUTXU010000111">
    <property type="protein sequence ID" value="KAK3707371.1"/>
    <property type="molecule type" value="Genomic_DNA"/>
</dbReference>
<sequence>MYLSTDLQNPFGERLYEGQLTGLWRAELIIYAFVGGLISFSIQDTGSHLSEEYHSARTKLPAGILIGHAINGVLGLFTLLALMAATPSLDVIAKAPFGQAHLYLCLAMSSTDIPPVAKADTVGIAISVMLLTAGSFGLATASRCIFAGARLGLFPQSANRILALTYGSKPWPSIIVAAMASCIWALFTFSPYAFTIIAALSTLGLWCSFILTFITVLRYKRSSKALPGDGAKFPHFFNLHIRSWICWLAITCAIPLFLILCLPATLDPATIDAQSFPWAPMVFLVIVMLASLNYHFGFHNYHPDQIGAKIRTTKVEQTGRTVLEDRYKLTGRWNDLNAESNLRRATGKFRR</sequence>
<reference evidence="1" key="1">
    <citation type="submission" date="2023-07" db="EMBL/GenBank/DDBJ databases">
        <title>Black Yeasts Isolated from many extreme environments.</title>
        <authorList>
            <person name="Coleine C."/>
            <person name="Stajich J.E."/>
            <person name="Selbmann L."/>
        </authorList>
    </citation>
    <scope>NUCLEOTIDE SEQUENCE</scope>
    <source>
        <strain evidence="1">CCFEE 5714</strain>
    </source>
</reference>
<name>A0ACC3N061_9PEZI</name>
<gene>
    <name evidence="1" type="ORF">LTR37_012215</name>
</gene>
<proteinExistence type="predicted"/>
<organism evidence="1 2">
    <name type="scientific">Vermiconidia calcicola</name>
    <dbReference type="NCBI Taxonomy" id="1690605"/>
    <lineage>
        <taxon>Eukaryota</taxon>
        <taxon>Fungi</taxon>
        <taxon>Dikarya</taxon>
        <taxon>Ascomycota</taxon>
        <taxon>Pezizomycotina</taxon>
        <taxon>Dothideomycetes</taxon>
        <taxon>Dothideomycetidae</taxon>
        <taxon>Mycosphaerellales</taxon>
        <taxon>Extremaceae</taxon>
        <taxon>Vermiconidia</taxon>
    </lineage>
</organism>
<comment type="caution">
    <text evidence="1">The sequence shown here is derived from an EMBL/GenBank/DDBJ whole genome shotgun (WGS) entry which is preliminary data.</text>
</comment>
<protein>
    <submittedName>
        <fullName evidence="1">Uncharacterized protein</fullName>
    </submittedName>
</protein>